<accession>A0A0P6C5Z4</accession>
<protein>
    <submittedName>
        <fullName evidence="1">Uncharacterized protein</fullName>
    </submittedName>
</protein>
<dbReference type="EMBL" id="LRGB01003123">
    <property type="protein sequence ID" value="KZS04478.1"/>
    <property type="molecule type" value="Genomic_DNA"/>
</dbReference>
<comment type="caution">
    <text evidence="1">The sequence shown here is derived from an EMBL/GenBank/DDBJ whole genome shotgun (WGS) entry which is preliminary data.</text>
</comment>
<dbReference type="Proteomes" id="UP000076858">
    <property type="component" value="Unassembled WGS sequence"/>
</dbReference>
<evidence type="ECO:0000313" key="1">
    <source>
        <dbReference type="EMBL" id="KZS04478.1"/>
    </source>
</evidence>
<dbReference type="AlphaFoldDB" id="A0A0P6C5Z4"/>
<keyword evidence="2" id="KW-1185">Reference proteome</keyword>
<proteinExistence type="predicted"/>
<evidence type="ECO:0000313" key="2">
    <source>
        <dbReference type="Proteomes" id="UP000076858"/>
    </source>
</evidence>
<gene>
    <name evidence="1" type="ORF">APZ42_032812</name>
</gene>
<organism evidence="1 2">
    <name type="scientific">Daphnia magna</name>
    <dbReference type="NCBI Taxonomy" id="35525"/>
    <lineage>
        <taxon>Eukaryota</taxon>
        <taxon>Metazoa</taxon>
        <taxon>Ecdysozoa</taxon>
        <taxon>Arthropoda</taxon>
        <taxon>Crustacea</taxon>
        <taxon>Branchiopoda</taxon>
        <taxon>Diplostraca</taxon>
        <taxon>Cladocera</taxon>
        <taxon>Anomopoda</taxon>
        <taxon>Daphniidae</taxon>
        <taxon>Daphnia</taxon>
    </lineage>
</organism>
<reference evidence="1 2" key="1">
    <citation type="submission" date="2016-03" db="EMBL/GenBank/DDBJ databases">
        <title>EvidentialGene: Evidence-directed Construction of Genes on Genomes.</title>
        <authorList>
            <person name="Gilbert D.G."/>
            <person name="Choi J.-H."/>
            <person name="Mockaitis K."/>
            <person name="Colbourne J."/>
            <person name="Pfrender M."/>
        </authorList>
    </citation>
    <scope>NUCLEOTIDE SEQUENCE [LARGE SCALE GENOMIC DNA]</scope>
    <source>
        <strain evidence="1 2">Xinb3</strain>
        <tissue evidence="1">Complete organism</tissue>
    </source>
</reference>
<sequence length="62" mass="7017">MIGRLDPAGKSGRVCDLLDAFMGGYRPNSVYRASTKARRGFYCLPLPVQILYTVHTYRMGLY</sequence>
<name>A0A0P6C5Z4_9CRUS</name>